<dbReference type="EMBL" id="WJJP01000409">
    <property type="protein sequence ID" value="MBD3325412.1"/>
    <property type="molecule type" value="Genomic_DNA"/>
</dbReference>
<evidence type="ECO:0000313" key="4">
    <source>
        <dbReference type="Proteomes" id="UP000649604"/>
    </source>
</evidence>
<dbReference type="Pfam" id="PF13612">
    <property type="entry name" value="DDE_Tnp_1_3"/>
    <property type="match status" value="1"/>
</dbReference>
<sequence>MLEKENPPCHPQNETGRQNHDGHSVPIVSRLPKVWHNRRIRSHNVVHNVARWGKCSRGWLSGLNVHLLSSDQGEVLAFNMTPCASDPSLKPLAAF</sequence>
<dbReference type="AlphaFoldDB" id="A0A9D5JW75"/>
<evidence type="ECO:0000259" key="2">
    <source>
        <dbReference type="Pfam" id="PF13612"/>
    </source>
</evidence>
<comment type="caution">
    <text evidence="3">The sequence shown here is derived from an EMBL/GenBank/DDBJ whole genome shotgun (WGS) entry which is preliminary data.</text>
</comment>
<dbReference type="InterPro" id="IPR025668">
    <property type="entry name" value="Tnp_DDE_dom"/>
</dbReference>
<gene>
    <name evidence="3" type="ORF">GF339_12550</name>
</gene>
<evidence type="ECO:0000256" key="1">
    <source>
        <dbReference type="SAM" id="MobiDB-lite"/>
    </source>
</evidence>
<protein>
    <recommendedName>
        <fullName evidence="2">Transposase DDE domain-containing protein</fullName>
    </recommendedName>
</protein>
<evidence type="ECO:0000313" key="3">
    <source>
        <dbReference type="EMBL" id="MBD3325412.1"/>
    </source>
</evidence>
<accession>A0A9D5JW75</accession>
<reference evidence="3" key="1">
    <citation type="submission" date="2019-11" db="EMBL/GenBank/DDBJ databases">
        <title>Microbial mats filling the niche in hypersaline microbial mats.</title>
        <authorList>
            <person name="Wong H.L."/>
            <person name="Macleod F.I."/>
            <person name="White R.A. III"/>
            <person name="Burns B.P."/>
        </authorList>
    </citation>
    <scope>NUCLEOTIDE SEQUENCE</scope>
    <source>
        <strain evidence="3">Rbin_158</strain>
    </source>
</reference>
<feature type="region of interest" description="Disordered" evidence="1">
    <location>
        <begin position="1"/>
        <end position="25"/>
    </location>
</feature>
<organism evidence="3 4">
    <name type="scientific">candidate division KSB3 bacterium</name>
    <dbReference type="NCBI Taxonomy" id="2044937"/>
    <lineage>
        <taxon>Bacteria</taxon>
        <taxon>candidate division KSB3</taxon>
    </lineage>
</organism>
<dbReference type="Proteomes" id="UP000649604">
    <property type="component" value="Unassembled WGS sequence"/>
</dbReference>
<name>A0A9D5JW75_9BACT</name>
<proteinExistence type="predicted"/>
<feature type="domain" description="Transposase DDE" evidence="2">
    <location>
        <begin position="33"/>
        <end position="86"/>
    </location>
</feature>